<dbReference type="InterPro" id="IPR005135">
    <property type="entry name" value="Endo/exonuclease/phosphatase"/>
</dbReference>
<dbReference type="AlphaFoldDB" id="A0A2S2Q6Z7"/>
<protein>
    <recommendedName>
        <fullName evidence="1">Endonuclease/exonuclease/phosphatase domain-containing protein</fullName>
    </recommendedName>
</protein>
<feature type="domain" description="Endonuclease/exonuclease/phosphatase" evidence="1">
    <location>
        <begin position="4"/>
        <end position="116"/>
    </location>
</feature>
<organism evidence="2">
    <name type="scientific">Sipha flava</name>
    <name type="common">yellow sugarcane aphid</name>
    <dbReference type="NCBI Taxonomy" id="143950"/>
    <lineage>
        <taxon>Eukaryota</taxon>
        <taxon>Metazoa</taxon>
        <taxon>Ecdysozoa</taxon>
        <taxon>Arthropoda</taxon>
        <taxon>Hexapoda</taxon>
        <taxon>Insecta</taxon>
        <taxon>Pterygota</taxon>
        <taxon>Neoptera</taxon>
        <taxon>Paraneoptera</taxon>
        <taxon>Hemiptera</taxon>
        <taxon>Sternorrhyncha</taxon>
        <taxon>Aphidomorpha</taxon>
        <taxon>Aphidoidea</taxon>
        <taxon>Aphididae</taxon>
        <taxon>Sipha</taxon>
    </lineage>
</organism>
<evidence type="ECO:0000259" key="1">
    <source>
        <dbReference type="Pfam" id="PF14529"/>
    </source>
</evidence>
<dbReference type="Pfam" id="PF14529">
    <property type="entry name" value="Exo_endo_phos_2"/>
    <property type="match status" value="1"/>
</dbReference>
<name>A0A2S2Q6Z7_9HEMI</name>
<dbReference type="SUPFAM" id="SSF56219">
    <property type="entry name" value="DNase I-like"/>
    <property type="match status" value="1"/>
</dbReference>
<dbReference type="PANTHER" id="PTHR33273:SF4">
    <property type="entry name" value="ENDONUCLEASE_EXONUCLEASE_PHOSPHATASE DOMAIN-CONTAINING PROTEIN"/>
    <property type="match status" value="1"/>
</dbReference>
<gene>
    <name evidence="2" type="ORF">g.148840</name>
</gene>
<accession>A0A2S2Q6Z7</accession>
<sequence length="237" mass="27474">MELNICNIYLPYQHIFNKNNIENILYQIPKPFIMTGDFNSHSTEWGSIKIDNRGKEIEKMLENDHLVLLNNLEPTRINPINGELLCIDLSFSNASLAQRTDWNVLPNLSSSDHFPILIQIFSRHNDTYNSAERWNLKNPNWPLFTEFLESEISKIKNPEKLSINQLTETITSHIINSGNLTIGKSKTKNQKSKVPLWNQNIKDALLAKKEALKIFKKTNNSNDFIILEQLRAKPKYL</sequence>
<dbReference type="GO" id="GO:0003824">
    <property type="term" value="F:catalytic activity"/>
    <property type="evidence" value="ECO:0007669"/>
    <property type="project" value="InterPro"/>
</dbReference>
<dbReference type="EMBL" id="GGMS01004320">
    <property type="protein sequence ID" value="MBY73523.1"/>
    <property type="molecule type" value="Transcribed_RNA"/>
</dbReference>
<dbReference type="OrthoDB" id="6776929at2759"/>
<dbReference type="Gene3D" id="3.60.10.10">
    <property type="entry name" value="Endonuclease/exonuclease/phosphatase"/>
    <property type="match status" value="1"/>
</dbReference>
<dbReference type="InterPro" id="IPR036691">
    <property type="entry name" value="Endo/exonu/phosph_ase_sf"/>
</dbReference>
<proteinExistence type="predicted"/>
<dbReference type="PANTHER" id="PTHR33273">
    <property type="entry name" value="DOMAIN-CONTAINING PROTEIN, PUTATIVE-RELATED"/>
    <property type="match status" value="1"/>
</dbReference>
<evidence type="ECO:0000313" key="2">
    <source>
        <dbReference type="EMBL" id="MBY73523.1"/>
    </source>
</evidence>
<reference evidence="2" key="1">
    <citation type="submission" date="2018-04" db="EMBL/GenBank/DDBJ databases">
        <title>Transcriptome assembly of Sipha flava.</title>
        <authorList>
            <person name="Scully E.D."/>
            <person name="Geib S.M."/>
            <person name="Palmer N.A."/>
            <person name="Koch K."/>
            <person name="Bradshaw J."/>
            <person name="Heng-Moss T."/>
            <person name="Sarath G."/>
        </authorList>
    </citation>
    <scope>NUCLEOTIDE SEQUENCE</scope>
</reference>